<keyword evidence="3" id="KW-1185">Reference proteome</keyword>
<dbReference type="GeneID" id="25413870"/>
<dbReference type="RefSeq" id="XP_013425579.1">
    <property type="nucleotide sequence ID" value="XM_013570125.1"/>
</dbReference>
<organism evidence="2 3">
    <name type="scientific">Aureobasidium namibiae CBS 147.97</name>
    <dbReference type="NCBI Taxonomy" id="1043004"/>
    <lineage>
        <taxon>Eukaryota</taxon>
        <taxon>Fungi</taxon>
        <taxon>Dikarya</taxon>
        <taxon>Ascomycota</taxon>
        <taxon>Pezizomycotina</taxon>
        <taxon>Dothideomycetes</taxon>
        <taxon>Dothideomycetidae</taxon>
        <taxon>Dothideales</taxon>
        <taxon>Saccotheciaceae</taxon>
        <taxon>Aureobasidium</taxon>
    </lineage>
</organism>
<accession>A0A074X9R0</accession>
<evidence type="ECO:0000256" key="1">
    <source>
        <dbReference type="SAM" id="MobiDB-lite"/>
    </source>
</evidence>
<feature type="compositionally biased region" description="Polar residues" evidence="1">
    <location>
        <begin position="117"/>
        <end position="139"/>
    </location>
</feature>
<proteinExistence type="predicted"/>
<dbReference type="AlphaFoldDB" id="A0A074X9R0"/>
<feature type="region of interest" description="Disordered" evidence="1">
    <location>
        <begin position="108"/>
        <end position="191"/>
    </location>
</feature>
<dbReference type="Proteomes" id="UP000027730">
    <property type="component" value="Unassembled WGS sequence"/>
</dbReference>
<sequence length="395" mass="42719">MATHQCTLCLRDGIIHTSNSEANMKVHLGSRKHNLGEYICQVVGCDKVTYRIGRHINHRLPTAHQPSWVVDQNRLRALDAAVKLCELPLTAAAPGLAPPAAYNTAPVAPVPGPAAHGSTTAGAQAQTDPSGTGQDQTNPPGVGQGQADLSNTGDDDDEEQQDEEYEQDHQPDAEVENNAVEEQEEEQEQDNQLISTNNHATLVAPASADTNLPPTTGAHDQSHPRGAGQGQANLSRYNPEDWDWPPGMACSSKSVFLASSPGPTLVMKSSNSLSVHSATRSHPQKYFYLLKSSSFGLSFFSLSSSIPSRHSTLACEREFDPMRLCGNTTFACSSFGPTPEYLVRDRDCYVCDRYDKGEVQERALTHEYLMRGSVCVERATPTGRCGTRSAVSVTN</sequence>
<protein>
    <submittedName>
        <fullName evidence="2">Uncharacterized protein</fullName>
    </submittedName>
</protein>
<gene>
    <name evidence="2" type="ORF">M436DRAFT_65492</name>
</gene>
<feature type="compositionally biased region" description="Acidic residues" evidence="1">
    <location>
        <begin position="153"/>
        <end position="166"/>
    </location>
</feature>
<dbReference type="HOGENOM" id="CLU_698250_0_0_1"/>
<evidence type="ECO:0000313" key="2">
    <source>
        <dbReference type="EMBL" id="KEQ71356.1"/>
    </source>
</evidence>
<dbReference type="EMBL" id="KL584714">
    <property type="protein sequence ID" value="KEQ71356.1"/>
    <property type="molecule type" value="Genomic_DNA"/>
</dbReference>
<name>A0A074X9R0_9PEZI</name>
<evidence type="ECO:0000313" key="3">
    <source>
        <dbReference type="Proteomes" id="UP000027730"/>
    </source>
</evidence>
<feature type="compositionally biased region" description="Acidic residues" evidence="1">
    <location>
        <begin position="173"/>
        <end position="189"/>
    </location>
</feature>
<reference evidence="2 3" key="1">
    <citation type="journal article" date="2014" name="BMC Genomics">
        <title>Genome sequencing of four Aureobasidium pullulans varieties: biotechnological potential, stress tolerance, and description of new species.</title>
        <authorList>
            <person name="Gostin Ar C."/>
            <person name="Ohm R.A."/>
            <person name="Kogej T."/>
            <person name="Sonjak S."/>
            <person name="Turk M."/>
            <person name="Zajc J."/>
            <person name="Zalar P."/>
            <person name="Grube M."/>
            <person name="Sun H."/>
            <person name="Han J."/>
            <person name="Sharma A."/>
            <person name="Chiniquy J."/>
            <person name="Ngan C.Y."/>
            <person name="Lipzen A."/>
            <person name="Barry K."/>
            <person name="Grigoriev I.V."/>
            <person name="Gunde-Cimerman N."/>
        </authorList>
    </citation>
    <scope>NUCLEOTIDE SEQUENCE [LARGE SCALE GENOMIC DNA]</scope>
    <source>
        <strain evidence="2 3">CBS 147.97</strain>
    </source>
</reference>
<feature type="region of interest" description="Disordered" evidence="1">
    <location>
        <begin position="206"/>
        <end position="240"/>
    </location>
</feature>